<dbReference type="AlphaFoldDB" id="A0A8J4BYC3"/>
<feature type="region of interest" description="Disordered" evidence="1">
    <location>
        <begin position="120"/>
        <end position="143"/>
    </location>
</feature>
<organism evidence="2 4">
    <name type="scientific">Volvox reticuliferus</name>
    <dbReference type="NCBI Taxonomy" id="1737510"/>
    <lineage>
        <taxon>Eukaryota</taxon>
        <taxon>Viridiplantae</taxon>
        <taxon>Chlorophyta</taxon>
        <taxon>core chlorophytes</taxon>
        <taxon>Chlorophyceae</taxon>
        <taxon>CS clade</taxon>
        <taxon>Chlamydomonadales</taxon>
        <taxon>Volvocaceae</taxon>
        <taxon>Volvox</taxon>
    </lineage>
</organism>
<evidence type="ECO:0000313" key="2">
    <source>
        <dbReference type="EMBL" id="GIL69595.1"/>
    </source>
</evidence>
<gene>
    <name evidence="2" type="ORF">Vretifemale_475</name>
    <name evidence="3" type="ORF">Vretimale_13630</name>
</gene>
<sequence length="263" mass="28264">MMWSVSRPPLCSLACRTCRKNSEGYHSLPLCLRFSPSLFPVVSPVFFPSVSPQIGFPRHSPPSLLPSFSPVVYPVLSPSFPSIVIPVIIPVVILRHFPPSLFSLLFSPIVLSRSFPPSLFQQQHSEEEDEEDDDELVGGERSNAGKVVAKRVVRGHQLDGGACVGPQVTAAVQGMTQRRRTTLLRGRRQVGTPPSTSSSDMAPSSGVSNGTGSSGGHAHQPVLRSSRRGTRGALLPVTARTKQAVCGKQGTISRRPRGSRGGR</sequence>
<dbReference type="Proteomes" id="UP000747110">
    <property type="component" value="Unassembled WGS sequence"/>
</dbReference>
<protein>
    <submittedName>
        <fullName evidence="2">Uncharacterized protein</fullName>
    </submittedName>
</protein>
<feature type="compositionally biased region" description="Acidic residues" evidence="1">
    <location>
        <begin position="126"/>
        <end position="137"/>
    </location>
</feature>
<accession>A0A8J4BYC3</accession>
<reference evidence="2" key="1">
    <citation type="journal article" date="2021" name="Proc. Natl. Acad. Sci. U.S.A.">
        <title>Three genomes in the algal genus Volvox reveal the fate of a haploid sex-determining region after a transition to homothallism.</title>
        <authorList>
            <person name="Yamamoto K."/>
            <person name="Hamaji T."/>
            <person name="Kawai-Toyooka H."/>
            <person name="Matsuzaki R."/>
            <person name="Takahashi F."/>
            <person name="Nishimura Y."/>
            <person name="Kawachi M."/>
            <person name="Noguchi H."/>
            <person name="Minakuchi Y."/>
            <person name="Umen J.G."/>
            <person name="Toyoda A."/>
            <person name="Nozaki H."/>
        </authorList>
    </citation>
    <scope>NUCLEOTIDE SEQUENCE</scope>
    <source>
        <strain evidence="3">NIES-3785</strain>
        <strain evidence="2">NIES-3786</strain>
    </source>
</reference>
<evidence type="ECO:0000256" key="1">
    <source>
        <dbReference type="SAM" id="MobiDB-lite"/>
    </source>
</evidence>
<comment type="caution">
    <text evidence="2">The sequence shown here is derived from an EMBL/GenBank/DDBJ whole genome shotgun (WGS) entry which is preliminary data.</text>
</comment>
<dbReference type="Proteomes" id="UP000722791">
    <property type="component" value="Unassembled WGS sequence"/>
</dbReference>
<feature type="compositionally biased region" description="Basic residues" evidence="1">
    <location>
        <begin position="254"/>
        <end position="263"/>
    </location>
</feature>
<dbReference type="EMBL" id="BNCP01000001">
    <property type="protein sequence ID" value="GIL69595.1"/>
    <property type="molecule type" value="Genomic_DNA"/>
</dbReference>
<keyword evidence="4" id="KW-1185">Reference proteome</keyword>
<proteinExistence type="predicted"/>
<feature type="region of interest" description="Disordered" evidence="1">
    <location>
        <begin position="180"/>
        <end position="263"/>
    </location>
</feature>
<evidence type="ECO:0000313" key="4">
    <source>
        <dbReference type="Proteomes" id="UP000747110"/>
    </source>
</evidence>
<feature type="compositionally biased region" description="Low complexity" evidence="1">
    <location>
        <begin position="189"/>
        <end position="211"/>
    </location>
</feature>
<evidence type="ECO:0000313" key="3">
    <source>
        <dbReference type="EMBL" id="GIM09865.1"/>
    </source>
</evidence>
<name>A0A8J4BYC3_9CHLO</name>
<dbReference type="EMBL" id="BNCQ01000032">
    <property type="protein sequence ID" value="GIM09865.1"/>
    <property type="molecule type" value="Genomic_DNA"/>
</dbReference>